<reference evidence="1 2" key="1">
    <citation type="submission" date="2019-02" db="EMBL/GenBank/DDBJ databases">
        <authorList>
            <person name="Borges K.M."/>
            <person name="Daniels K.G."/>
            <person name="Guerrette L.R."/>
            <person name="Hannigan S.R."/>
            <person name="Hodsdon B.M."/>
            <person name="Krystek B.N."/>
            <person name="Paluszek M.C."/>
            <person name="Pettit J.E."/>
            <person name="Riccardi S.G."/>
            <person name="Rossignol A."/>
            <person name="Verrell S.C."/>
            <person name="Divens A.M."/>
            <person name="Garlena R.A."/>
            <person name="Russell D.A."/>
            <person name="Pope W.H."/>
            <person name="Jacobs-Sera D."/>
            <person name="Hatfull G.F."/>
        </authorList>
    </citation>
    <scope>NUCLEOTIDE SEQUENCE [LARGE SCALE GENOMIC DNA]</scope>
</reference>
<dbReference type="GeneID" id="64871390"/>
<protein>
    <submittedName>
        <fullName evidence="1">Uncharacterized protein</fullName>
    </submittedName>
</protein>
<dbReference type="KEGG" id="vg:64871390"/>
<dbReference type="EMBL" id="MK494113">
    <property type="protein sequence ID" value="QBP31094.1"/>
    <property type="molecule type" value="Genomic_DNA"/>
</dbReference>
<dbReference type="InterPro" id="IPR055663">
    <property type="entry name" value="DUF7239"/>
</dbReference>
<name>A0A482JED4_9CAUD</name>
<evidence type="ECO:0000313" key="2">
    <source>
        <dbReference type="Proteomes" id="UP000294688"/>
    </source>
</evidence>
<sequence length="115" mass="13452">MTDYRKDEREHKLPRWAQELLAEARSREDRAVSKLNDHLKTVEKTKIWHGSYDNPIYLPDAYGYQRVHFDPVGNGSMHDEFQVQIRDGGLEVSGGRGMAIYPRVSNVINLRLERR</sequence>
<evidence type="ECO:0000313" key="1">
    <source>
        <dbReference type="EMBL" id="QBP31094.1"/>
    </source>
</evidence>
<dbReference type="Proteomes" id="UP000294688">
    <property type="component" value="Segment"/>
</dbReference>
<accession>A0A482JED4</accession>
<proteinExistence type="predicted"/>
<keyword evidence="2" id="KW-1185">Reference proteome</keyword>
<dbReference type="RefSeq" id="YP_010061773.1">
    <property type="nucleotide sequence ID" value="NC_054786.1"/>
</dbReference>
<organism evidence="1 2">
    <name type="scientific">Mycobacterium phage Refuge</name>
    <dbReference type="NCBI Taxonomy" id="2517967"/>
    <lineage>
        <taxon>Viruses</taxon>
        <taxon>Duplodnaviria</taxon>
        <taxon>Heunggongvirae</taxon>
        <taxon>Uroviricota</taxon>
        <taxon>Caudoviricetes</taxon>
        <taxon>Refugevirus</taxon>
        <taxon>Refugevirus refuge</taxon>
    </lineage>
</organism>
<dbReference type="Pfam" id="PF23886">
    <property type="entry name" value="DUF7239"/>
    <property type="match status" value="1"/>
</dbReference>
<gene>
    <name evidence="1" type="primary">76</name>
    <name evidence="1" type="ORF">SEA_REFUGE_76</name>
</gene>